<dbReference type="Proteomes" id="UP000070544">
    <property type="component" value="Unassembled WGS sequence"/>
</dbReference>
<dbReference type="GO" id="GO:0061817">
    <property type="term" value="P:endoplasmic reticulum-plasma membrane tethering"/>
    <property type="evidence" value="ECO:0007669"/>
    <property type="project" value="TreeGrafter"/>
</dbReference>
<evidence type="ECO:0000256" key="2">
    <source>
        <dbReference type="ARBA" id="ARBA00008932"/>
    </source>
</evidence>
<dbReference type="InterPro" id="IPR000535">
    <property type="entry name" value="MSP_dom"/>
</dbReference>
<evidence type="ECO:0000256" key="1">
    <source>
        <dbReference type="ARBA" id="ARBA00004211"/>
    </source>
</evidence>
<comment type="subcellular location">
    <subcellularLocation>
        <location evidence="1">Membrane</location>
        <topology evidence="1">Single-pass type IV membrane protein</topology>
    </subcellularLocation>
</comment>
<accession>A0A139AVW4</accession>
<feature type="region of interest" description="Disordered" evidence="6">
    <location>
        <begin position="154"/>
        <end position="203"/>
    </location>
</feature>
<protein>
    <submittedName>
        <fullName evidence="9">VAMP-associated protein</fullName>
    </submittedName>
</protein>
<dbReference type="GO" id="GO:0090158">
    <property type="term" value="P:endoplasmic reticulum membrane organization"/>
    <property type="evidence" value="ECO:0007669"/>
    <property type="project" value="TreeGrafter"/>
</dbReference>
<keyword evidence="5 7" id="KW-0472">Membrane</keyword>
<keyword evidence="4 7" id="KW-1133">Transmembrane helix</keyword>
<dbReference type="PIRSF" id="PIRSF019693">
    <property type="entry name" value="VAMP-associated"/>
    <property type="match status" value="1"/>
</dbReference>
<name>A0A139AVW4_GONPJ</name>
<reference evidence="9 10" key="1">
    <citation type="journal article" date="2015" name="Genome Biol. Evol.">
        <title>Phylogenomic analyses indicate that early fungi evolved digesting cell walls of algal ancestors of land plants.</title>
        <authorList>
            <person name="Chang Y."/>
            <person name="Wang S."/>
            <person name="Sekimoto S."/>
            <person name="Aerts A.L."/>
            <person name="Choi C."/>
            <person name="Clum A."/>
            <person name="LaButti K.M."/>
            <person name="Lindquist E.A."/>
            <person name="Yee Ngan C."/>
            <person name="Ohm R.A."/>
            <person name="Salamov A.A."/>
            <person name="Grigoriev I.V."/>
            <person name="Spatafora J.W."/>
            <person name="Berbee M.L."/>
        </authorList>
    </citation>
    <scope>NUCLEOTIDE SEQUENCE [LARGE SCALE GENOMIC DNA]</scope>
    <source>
        <strain evidence="9 10">JEL478</strain>
    </source>
</reference>
<evidence type="ECO:0000256" key="7">
    <source>
        <dbReference type="SAM" id="Phobius"/>
    </source>
</evidence>
<dbReference type="SUPFAM" id="SSF49354">
    <property type="entry name" value="PapD-like"/>
    <property type="match status" value="1"/>
</dbReference>
<dbReference type="PANTHER" id="PTHR10809">
    <property type="entry name" value="VESICLE-ASSOCIATED MEMBRANE PROTEIN-ASSOCIATED PROTEIN"/>
    <property type="match status" value="1"/>
</dbReference>
<evidence type="ECO:0000256" key="3">
    <source>
        <dbReference type="ARBA" id="ARBA00022692"/>
    </source>
</evidence>
<dbReference type="InterPro" id="IPR008962">
    <property type="entry name" value="PapD-like_sf"/>
</dbReference>
<dbReference type="GO" id="GO:0005886">
    <property type="term" value="C:plasma membrane"/>
    <property type="evidence" value="ECO:0007669"/>
    <property type="project" value="TreeGrafter"/>
</dbReference>
<evidence type="ECO:0000259" key="8">
    <source>
        <dbReference type="PROSITE" id="PS50202"/>
    </source>
</evidence>
<dbReference type="GO" id="GO:0033149">
    <property type="term" value="F:FFAT motif binding"/>
    <property type="evidence" value="ECO:0007669"/>
    <property type="project" value="TreeGrafter"/>
</dbReference>
<dbReference type="OrthoDB" id="264603at2759"/>
<evidence type="ECO:0000313" key="10">
    <source>
        <dbReference type="Proteomes" id="UP000070544"/>
    </source>
</evidence>
<dbReference type="GO" id="GO:0005789">
    <property type="term" value="C:endoplasmic reticulum membrane"/>
    <property type="evidence" value="ECO:0007669"/>
    <property type="project" value="InterPro"/>
</dbReference>
<dbReference type="PANTHER" id="PTHR10809:SF6">
    <property type="entry name" value="AT11025P-RELATED"/>
    <property type="match status" value="1"/>
</dbReference>
<gene>
    <name evidence="9" type="ORF">M427DRAFT_51803</name>
</gene>
<feature type="region of interest" description="Disordered" evidence="6">
    <location>
        <begin position="237"/>
        <end position="257"/>
    </location>
</feature>
<dbReference type="Gene3D" id="2.60.40.10">
    <property type="entry name" value="Immunoglobulins"/>
    <property type="match status" value="1"/>
</dbReference>
<keyword evidence="10" id="KW-1185">Reference proteome</keyword>
<dbReference type="EMBL" id="KQ965734">
    <property type="protein sequence ID" value="KXS20849.1"/>
    <property type="molecule type" value="Genomic_DNA"/>
</dbReference>
<dbReference type="InterPro" id="IPR016763">
    <property type="entry name" value="VAP"/>
</dbReference>
<comment type="similarity">
    <text evidence="2">Belongs to the VAMP-associated protein (VAP) (TC 9.B.17) family.</text>
</comment>
<dbReference type="AlphaFoldDB" id="A0A139AVW4"/>
<feature type="domain" description="MSP" evidence="8">
    <location>
        <begin position="10"/>
        <end position="139"/>
    </location>
</feature>
<evidence type="ECO:0000256" key="6">
    <source>
        <dbReference type="SAM" id="MobiDB-lite"/>
    </source>
</evidence>
<dbReference type="PROSITE" id="PS50202">
    <property type="entry name" value="MSP"/>
    <property type="match status" value="1"/>
</dbReference>
<dbReference type="InterPro" id="IPR013783">
    <property type="entry name" value="Ig-like_fold"/>
</dbReference>
<evidence type="ECO:0000256" key="5">
    <source>
        <dbReference type="ARBA" id="ARBA00023136"/>
    </source>
</evidence>
<organism evidence="9 10">
    <name type="scientific">Gonapodya prolifera (strain JEL478)</name>
    <name type="common">Monoblepharis prolifera</name>
    <dbReference type="NCBI Taxonomy" id="1344416"/>
    <lineage>
        <taxon>Eukaryota</taxon>
        <taxon>Fungi</taxon>
        <taxon>Fungi incertae sedis</taxon>
        <taxon>Chytridiomycota</taxon>
        <taxon>Chytridiomycota incertae sedis</taxon>
        <taxon>Monoblepharidomycetes</taxon>
        <taxon>Monoblepharidales</taxon>
        <taxon>Gonapodyaceae</taxon>
        <taxon>Gonapodya</taxon>
    </lineage>
</organism>
<dbReference type="Pfam" id="PF00635">
    <property type="entry name" value="Motile_Sperm"/>
    <property type="match status" value="1"/>
</dbReference>
<feature type="compositionally biased region" description="Pro residues" evidence="6">
    <location>
        <begin position="192"/>
        <end position="202"/>
    </location>
</feature>
<dbReference type="STRING" id="1344416.A0A139AVW4"/>
<keyword evidence="3 7" id="KW-0812">Transmembrane</keyword>
<dbReference type="OMA" id="ALYYIMS"/>
<evidence type="ECO:0000256" key="4">
    <source>
        <dbReference type="ARBA" id="ARBA00022989"/>
    </source>
</evidence>
<evidence type="ECO:0000313" key="9">
    <source>
        <dbReference type="EMBL" id="KXS20849.1"/>
    </source>
</evidence>
<proteinExistence type="inferred from homology"/>
<sequence length="288" mass="30879">MADSESPSVLLALEPEEKLEFKRPFQSTGKQSLKVTNTSSDPIAFKVKTTAPKQYCVRPNAGRIAPGESTLVEVLLQPMKEDPPADFKCKDKFLVQGIKITEELLHVEQSDEVTARLQDVWSEAEARKKTDPQFAAANLAEKKLRVVFTGDVAAPARSPPPLPSNDATVGETAPTQPYPASTPANGSINSASPPPPSAPAPIPAAVLTSLPREDLERQLAEAQQAVRKLQAANETLKQTWASGPTSSKSKKGSQATAMAKKEGDAGFDMKFAGIIALIAFILGYWFKG</sequence>
<feature type="transmembrane region" description="Helical" evidence="7">
    <location>
        <begin position="267"/>
        <end position="286"/>
    </location>
</feature>